<name>A0A8J3GE32_9BACT</name>
<dbReference type="PANTHER" id="PTHR30469">
    <property type="entry name" value="MULTIDRUG RESISTANCE PROTEIN MDTA"/>
    <property type="match status" value="1"/>
</dbReference>
<dbReference type="InterPro" id="IPR006143">
    <property type="entry name" value="RND_pump_MFP"/>
</dbReference>
<feature type="coiled-coil region" evidence="2">
    <location>
        <begin position="225"/>
        <end position="252"/>
    </location>
</feature>
<dbReference type="InterPro" id="IPR058647">
    <property type="entry name" value="BSH_CzcB-like"/>
</dbReference>
<dbReference type="AlphaFoldDB" id="A0A8J3GE32"/>
<evidence type="ECO:0000259" key="6">
    <source>
        <dbReference type="Pfam" id="PF25973"/>
    </source>
</evidence>
<dbReference type="PANTHER" id="PTHR30469:SF15">
    <property type="entry name" value="HLYD FAMILY OF SECRETION PROTEINS"/>
    <property type="match status" value="1"/>
</dbReference>
<keyword evidence="2" id="KW-0175">Coiled coil</keyword>
<dbReference type="Gene3D" id="2.40.30.170">
    <property type="match status" value="1"/>
</dbReference>
<keyword evidence="3" id="KW-0812">Transmembrane</keyword>
<dbReference type="Pfam" id="PF25967">
    <property type="entry name" value="RND-MFP_C"/>
    <property type="match status" value="1"/>
</dbReference>
<reference evidence="7" key="1">
    <citation type="journal article" date="2014" name="Int. J. Syst. Evol. Microbiol.">
        <title>Complete genome sequence of Corynebacterium casei LMG S-19264T (=DSM 44701T), isolated from a smear-ripened cheese.</title>
        <authorList>
            <consortium name="US DOE Joint Genome Institute (JGI-PGF)"/>
            <person name="Walter F."/>
            <person name="Albersmeier A."/>
            <person name="Kalinowski J."/>
            <person name="Ruckert C."/>
        </authorList>
    </citation>
    <scope>NUCLEOTIDE SEQUENCE</scope>
    <source>
        <strain evidence="7">KCTC 12870</strain>
    </source>
</reference>
<dbReference type="SUPFAM" id="SSF111369">
    <property type="entry name" value="HlyD-like secretion proteins"/>
    <property type="match status" value="2"/>
</dbReference>
<evidence type="ECO:0000256" key="2">
    <source>
        <dbReference type="SAM" id="Coils"/>
    </source>
</evidence>
<proteinExistence type="inferred from homology"/>
<feature type="domain" description="Multidrug resistance protein MdtA-like C-terminal permuted SH3" evidence="5">
    <location>
        <begin position="384"/>
        <end position="442"/>
    </location>
</feature>
<dbReference type="Pfam" id="PF25973">
    <property type="entry name" value="BSH_CzcB"/>
    <property type="match status" value="1"/>
</dbReference>
<evidence type="ECO:0000259" key="5">
    <source>
        <dbReference type="Pfam" id="PF25967"/>
    </source>
</evidence>
<sequence>MHRDRLLAWLPLYIILAFLGLGWILFGELITPARSVQIVTVVTQAAEQTTGTDAYSSTTSDASADPYAGERLFQASGWIEAAPLPTRATALLDGIVDEVFVLEGDRVSKDQLLATLISEDAEIELLEAQALLAEAEADVKRENALLGQSKAELNTHSLEVAASEAKLKELRDDEQRFLQAGKQAFSARDIDHATLRVQTREAEIVALEAQQSELSTEVEAQALAVETAKHRVKAAQAALQRAELDCSRTEIRSPIDGVVQKLFVAPGQKRLIGMDDPESATIAILYQPEHLQARIDVPLDKAALLSLNQPVILRSNLLPNREFQGVLTRIAGMADIQRNTLQTKVAIHNPDPLLRPDMLCRTEFLSIPRSGQKQINTRNGPIILFVPENALMNRNDMEAEVWTLDSNGENAQKRTVRLGTITRDKFVQITEGLNPGDPVILSAPTDLEAGERVRVSNP</sequence>
<dbReference type="NCBIfam" id="TIGR01730">
    <property type="entry name" value="RND_mfp"/>
    <property type="match status" value="1"/>
</dbReference>
<keyword evidence="8" id="KW-1185">Reference proteome</keyword>
<dbReference type="Proteomes" id="UP000642829">
    <property type="component" value="Unassembled WGS sequence"/>
</dbReference>
<dbReference type="Pfam" id="PF25954">
    <property type="entry name" value="Beta-barrel_RND_2"/>
    <property type="match status" value="1"/>
</dbReference>
<dbReference type="Gene3D" id="2.40.50.100">
    <property type="match status" value="1"/>
</dbReference>
<evidence type="ECO:0008006" key="9">
    <source>
        <dbReference type="Google" id="ProtNLM"/>
    </source>
</evidence>
<reference evidence="7" key="2">
    <citation type="submission" date="2020-09" db="EMBL/GenBank/DDBJ databases">
        <authorList>
            <person name="Sun Q."/>
            <person name="Kim S."/>
        </authorList>
    </citation>
    <scope>NUCLEOTIDE SEQUENCE</scope>
    <source>
        <strain evidence="7">KCTC 12870</strain>
    </source>
</reference>
<feature type="domain" description="CusB-like beta-barrel" evidence="4">
    <location>
        <begin position="295"/>
        <end position="363"/>
    </location>
</feature>
<keyword evidence="3" id="KW-1133">Transmembrane helix</keyword>
<dbReference type="GO" id="GO:1990281">
    <property type="term" value="C:efflux pump complex"/>
    <property type="evidence" value="ECO:0007669"/>
    <property type="project" value="TreeGrafter"/>
</dbReference>
<dbReference type="EMBL" id="BMXG01000008">
    <property type="protein sequence ID" value="GHC00374.1"/>
    <property type="molecule type" value="Genomic_DNA"/>
</dbReference>
<evidence type="ECO:0000256" key="1">
    <source>
        <dbReference type="ARBA" id="ARBA00009477"/>
    </source>
</evidence>
<dbReference type="Gene3D" id="2.40.420.20">
    <property type="match status" value="1"/>
</dbReference>
<comment type="similarity">
    <text evidence="1">Belongs to the membrane fusion protein (MFP) (TC 8.A.1) family.</text>
</comment>
<dbReference type="InterPro" id="IPR058792">
    <property type="entry name" value="Beta-barrel_RND_2"/>
</dbReference>
<dbReference type="GO" id="GO:0015562">
    <property type="term" value="F:efflux transmembrane transporter activity"/>
    <property type="evidence" value="ECO:0007669"/>
    <property type="project" value="TreeGrafter"/>
</dbReference>
<feature type="coiled-coil region" evidence="2">
    <location>
        <begin position="109"/>
        <end position="173"/>
    </location>
</feature>
<comment type="caution">
    <text evidence="7">The sequence shown here is derived from an EMBL/GenBank/DDBJ whole genome shotgun (WGS) entry which is preliminary data.</text>
</comment>
<gene>
    <name evidence="7" type="ORF">GCM10007047_15870</name>
</gene>
<evidence type="ECO:0000259" key="4">
    <source>
        <dbReference type="Pfam" id="PF25954"/>
    </source>
</evidence>
<feature type="domain" description="CzcB-like barrel-sandwich hybrid" evidence="6">
    <location>
        <begin position="90"/>
        <end position="268"/>
    </location>
</feature>
<dbReference type="InterPro" id="IPR058627">
    <property type="entry name" value="MdtA-like_C"/>
</dbReference>
<protein>
    <recommendedName>
        <fullName evidence="9">RND efflux pump membrane fusion protein barrel-sandwich domain-containing protein</fullName>
    </recommendedName>
</protein>
<evidence type="ECO:0000313" key="7">
    <source>
        <dbReference type="EMBL" id="GHC00374.1"/>
    </source>
</evidence>
<feature type="transmembrane region" description="Helical" evidence="3">
    <location>
        <begin position="7"/>
        <end position="26"/>
    </location>
</feature>
<keyword evidence="3" id="KW-0472">Membrane</keyword>
<organism evidence="7 8">
    <name type="scientific">Cerasicoccus arenae</name>
    <dbReference type="NCBI Taxonomy" id="424488"/>
    <lineage>
        <taxon>Bacteria</taxon>
        <taxon>Pseudomonadati</taxon>
        <taxon>Verrucomicrobiota</taxon>
        <taxon>Opitutia</taxon>
        <taxon>Puniceicoccales</taxon>
        <taxon>Cerasicoccaceae</taxon>
        <taxon>Cerasicoccus</taxon>
    </lineage>
</organism>
<evidence type="ECO:0000313" key="8">
    <source>
        <dbReference type="Proteomes" id="UP000642829"/>
    </source>
</evidence>
<evidence type="ECO:0000256" key="3">
    <source>
        <dbReference type="SAM" id="Phobius"/>
    </source>
</evidence>
<accession>A0A8J3GE32</accession>